<dbReference type="Gene3D" id="3.40.50.1220">
    <property type="entry name" value="TPP-binding domain"/>
    <property type="match status" value="1"/>
</dbReference>
<dbReference type="CDD" id="cd02009">
    <property type="entry name" value="TPP_SHCHC_synthase"/>
    <property type="match status" value="1"/>
</dbReference>
<keyword evidence="13" id="KW-1185">Reference proteome</keyword>
<dbReference type="Proteomes" id="UP000260862">
    <property type="component" value="Unassembled WGS sequence"/>
</dbReference>
<evidence type="ECO:0000313" key="9">
    <source>
        <dbReference type="EMBL" id="RGK57539.1"/>
    </source>
</evidence>
<dbReference type="PANTHER" id="PTHR42916">
    <property type="entry name" value="2-SUCCINYL-5-ENOLPYRUVYL-6-HYDROXY-3-CYCLOHEXENE-1-CARBOXYLATE SYNTHASE"/>
    <property type="match status" value="1"/>
</dbReference>
<keyword evidence="5 6" id="KW-0464">Manganese</keyword>
<dbReference type="GO" id="GO:0009234">
    <property type="term" value="P:menaquinone biosynthetic process"/>
    <property type="evidence" value="ECO:0007669"/>
    <property type="project" value="UniProtKB-UniRule"/>
</dbReference>
<accession>A0A3E4N5Z3</accession>
<sequence length="554" mass="62673">MYTDKKNILQLVALLKAHRIQKIVLCPGSRNIPIVQTLVNIPEFTCYPVTDERSAGFFALGLALNGGSPAAICCTSGTALLNIHPAVAEAFYQQVPLVVISADRPAAWIGQMDGQTLPQPGVFGSLVKKSVNLPEVQSEEDEWYCNRLINEALMELDHHGKGPVHINVPISEPFFKLPVTELPEARVITRYQGLNVYNKDYQPLIDRLNRYQRRMVVVGQMNLIYLFDKKYTKMLYKHFAWFTENISNQTIPGMPIRNIEPLLCSMDFEAQQKMRPELLITYGGHIISKRLKKFLRRHPPVEHWHVASDGQVADLFGSLTTVIEMDPFEFLEKIAPMMDSRTPEYPRTWEALSKNIPQAVFPYSEMSAIGKVINHLPTSCSLHLANSSTVRYAQLFPLPNDVEVLSNRGTNGIEGSLSTAIGYATASDKLNFIFIGDLSFFYDMNALWNANYGSNVRILLLNNEGGEIFHALPGLEMADSSRRFITATHRTSAKAWAEDRGFQYLSAHNEEELDQAVEVFTQPSITSQPMLMEVFTEKDKDIEHLKTYYHNLKK</sequence>
<dbReference type="EMBL" id="QSQT01000004">
    <property type="protein sequence ID" value="RGK57539.1"/>
    <property type="molecule type" value="Genomic_DNA"/>
</dbReference>
<name>A0A3E4N5Z3_9BACT</name>
<comment type="cofactor">
    <cofactor evidence="6">
        <name>thiamine diphosphate</name>
        <dbReference type="ChEBI" id="CHEBI:58937"/>
    </cofactor>
    <text evidence="6">Binds 1 thiamine pyrophosphate per subunit.</text>
</comment>
<dbReference type="InterPro" id="IPR029061">
    <property type="entry name" value="THDP-binding"/>
</dbReference>
<dbReference type="Pfam" id="PF02775">
    <property type="entry name" value="TPP_enzyme_C"/>
    <property type="match status" value="1"/>
</dbReference>
<feature type="domain" description="Thiamine pyrophosphate enzyme N-terminal TPP-binding" evidence="8">
    <location>
        <begin position="11"/>
        <end position="111"/>
    </location>
</feature>
<dbReference type="InterPro" id="IPR012001">
    <property type="entry name" value="Thiamin_PyroP_enz_TPP-bd_dom"/>
</dbReference>
<evidence type="ECO:0000313" key="10">
    <source>
        <dbReference type="EMBL" id="RGM39552.1"/>
    </source>
</evidence>
<evidence type="ECO:0000313" key="12">
    <source>
        <dbReference type="Proteomes" id="UP000260780"/>
    </source>
</evidence>
<keyword evidence="4 6" id="KW-0786">Thiamine pyrophosphate</keyword>
<dbReference type="SUPFAM" id="SSF52518">
    <property type="entry name" value="Thiamin diphosphate-binding fold (THDP-binding)"/>
    <property type="match status" value="2"/>
</dbReference>
<evidence type="ECO:0000256" key="6">
    <source>
        <dbReference type="HAMAP-Rule" id="MF_01659"/>
    </source>
</evidence>
<dbReference type="NCBIfam" id="TIGR00173">
    <property type="entry name" value="menD"/>
    <property type="match status" value="1"/>
</dbReference>
<dbReference type="Pfam" id="PF02776">
    <property type="entry name" value="TPP_enzyme_N"/>
    <property type="match status" value="1"/>
</dbReference>
<dbReference type="AlphaFoldDB" id="A0A3E4N5Z3"/>
<comment type="pathway">
    <text evidence="6">Quinol/quinone metabolism; 1,4-dihydroxy-2-naphthoate biosynthesis; 1,4-dihydroxy-2-naphthoate from chorismate: step 2/7.</text>
</comment>
<dbReference type="InterPro" id="IPR011766">
    <property type="entry name" value="TPP_enzyme_TPP-bd"/>
</dbReference>
<dbReference type="Proteomes" id="UP000260780">
    <property type="component" value="Unassembled WGS sequence"/>
</dbReference>
<comment type="cofactor">
    <cofactor evidence="6">
        <name>Mg(2+)</name>
        <dbReference type="ChEBI" id="CHEBI:18420"/>
    </cofactor>
    <cofactor evidence="6">
        <name>Mn(2+)</name>
        <dbReference type="ChEBI" id="CHEBI:29035"/>
    </cofactor>
</comment>
<dbReference type="GO" id="GO:0030145">
    <property type="term" value="F:manganese ion binding"/>
    <property type="evidence" value="ECO:0007669"/>
    <property type="project" value="UniProtKB-UniRule"/>
</dbReference>
<gene>
    <name evidence="6 9" type="primary">menD</name>
    <name evidence="11" type="ORF">DWY14_04530</name>
    <name evidence="10" type="ORF">DXC17_08570</name>
    <name evidence="9" type="ORF">DXD04_03355</name>
</gene>
<evidence type="ECO:0000256" key="3">
    <source>
        <dbReference type="ARBA" id="ARBA00022842"/>
    </source>
</evidence>
<dbReference type="UniPathway" id="UPA01057">
    <property type="reaction ID" value="UER00164"/>
</dbReference>
<evidence type="ECO:0000259" key="8">
    <source>
        <dbReference type="Pfam" id="PF02776"/>
    </source>
</evidence>
<evidence type="ECO:0000256" key="5">
    <source>
        <dbReference type="ARBA" id="ARBA00023211"/>
    </source>
</evidence>
<evidence type="ECO:0000256" key="2">
    <source>
        <dbReference type="ARBA" id="ARBA00022723"/>
    </source>
</evidence>
<dbReference type="EMBL" id="QSTF01000019">
    <property type="protein sequence ID" value="RGM39552.1"/>
    <property type="molecule type" value="Genomic_DNA"/>
</dbReference>
<comment type="pathway">
    <text evidence="6">Quinol/quinone metabolism; menaquinone biosynthesis.</text>
</comment>
<evidence type="ECO:0000313" key="11">
    <source>
        <dbReference type="EMBL" id="RGS09242.1"/>
    </source>
</evidence>
<evidence type="ECO:0000313" key="14">
    <source>
        <dbReference type="Proteomes" id="UP000285750"/>
    </source>
</evidence>
<dbReference type="GO" id="GO:0030976">
    <property type="term" value="F:thiamine pyrophosphate binding"/>
    <property type="evidence" value="ECO:0007669"/>
    <property type="project" value="UniProtKB-UniRule"/>
</dbReference>
<comment type="catalytic activity">
    <reaction evidence="6">
        <text>isochorismate + 2-oxoglutarate + H(+) = 5-enolpyruvoyl-6-hydroxy-2-succinyl-cyclohex-3-ene-1-carboxylate + CO2</text>
        <dbReference type="Rhea" id="RHEA:25593"/>
        <dbReference type="ChEBI" id="CHEBI:15378"/>
        <dbReference type="ChEBI" id="CHEBI:16526"/>
        <dbReference type="ChEBI" id="CHEBI:16810"/>
        <dbReference type="ChEBI" id="CHEBI:29780"/>
        <dbReference type="ChEBI" id="CHEBI:58818"/>
        <dbReference type="EC" id="2.2.1.9"/>
    </reaction>
</comment>
<dbReference type="HAMAP" id="MF_01659">
    <property type="entry name" value="MenD"/>
    <property type="match status" value="1"/>
</dbReference>
<evidence type="ECO:0000256" key="4">
    <source>
        <dbReference type="ARBA" id="ARBA00023052"/>
    </source>
</evidence>
<dbReference type="RefSeq" id="WP_117670877.1">
    <property type="nucleotide sequence ID" value="NZ_CABOGR010000004.1"/>
</dbReference>
<dbReference type="EMBL" id="QRUY01000006">
    <property type="protein sequence ID" value="RGS09242.1"/>
    <property type="molecule type" value="Genomic_DNA"/>
</dbReference>
<dbReference type="UniPathway" id="UPA00079"/>
<dbReference type="EC" id="2.2.1.9" evidence="6"/>
<dbReference type="InterPro" id="IPR004433">
    <property type="entry name" value="MenaQ_synth_MenD"/>
</dbReference>
<dbReference type="CDD" id="cd07037">
    <property type="entry name" value="TPP_PYR_MenD"/>
    <property type="match status" value="1"/>
</dbReference>
<comment type="function">
    <text evidence="6">Catalyzes the thiamine diphosphate-dependent decarboxylation of 2-oxoglutarate and the subsequent addition of the resulting succinic semialdehyde-thiamine pyrophosphate anion to isochorismate to yield 2-succinyl-5-enolpyruvyl-6-hydroxy-3-cyclohexene-1-carboxylate (SEPHCHC).</text>
</comment>
<keyword evidence="1 6" id="KW-0808">Transferase</keyword>
<dbReference type="PANTHER" id="PTHR42916:SF1">
    <property type="entry name" value="PROTEIN PHYLLO, CHLOROPLASTIC"/>
    <property type="match status" value="1"/>
</dbReference>
<evidence type="ECO:0000259" key="7">
    <source>
        <dbReference type="Pfam" id="PF02775"/>
    </source>
</evidence>
<feature type="domain" description="Thiamine pyrophosphate enzyme TPP-binding" evidence="7">
    <location>
        <begin position="390"/>
        <end position="521"/>
    </location>
</feature>
<keyword evidence="3 6" id="KW-0460">Magnesium</keyword>
<protein>
    <recommendedName>
        <fullName evidence="6">2-succinyl-5-enolpyruvyl-6-hydroxy-3-cyclohexene-1-carboxylate synthase</fullName>
        <shortName evidence="6">SEPHCHC synthase</shortName>
        <ecNumber evidence="6">2.2.1.9</ecNumber>
    </recommendedName>
    <alternativeName>
        <fullName evidence="6">Menaquinone biosynthesis protein MenD</fullName>
    </alternativeName>
</protein>
<keyword evidence="2 6" id="KW-0479">Metal-binding</keyword>
<dbReference type="PIRSF" id="PIRSF004983">
    <property type="entry name" value="MenD"/>
    <property type="match status" value="1"/>
</dbReference>
<organism evidence="9 13">
    <name type="scientific">Phocaeicola plebeius</name>
    <dbReference type="NCBI Taxonomy" id="310297"/>
    <lineage>
        <taxon>Bacteria</taxon>
        <taxon>Pseudomonadati</taxon>
        <taxon>Bacteroidota</taxon>
        <taxon>Bacteroidia</taxon>
        <taxon>Bacteroidales</taxon>
        <taxon>Bacteroidaceae</taxon>
        <taxon>Phocaeicola</taxon>
    </lineage>
</organism>
<keyword evidence="6" id="KW-0474">Menaquinone biosynthesis</keyword>
<reference evidence="12 13" key="1">
    <citation type="submission" date="2018-08" db="EMBL/GenBank/DDBJ databases">
        <title>A genome reference for cultivated species of the human gut microbiota.</title>
        <authorList>
            <person name="Zou Y."/>
            <person name="Xue W."/>
            <person name="Luo G."/>
        </authorList>
    </citation>
    <scope>NUCLEOTIDE SEQUENCE [LARGE SCALE GENOMIC DNA]</scope>
    <source>
        <strain evidence="11 14">AF24-16AC</strain>
        <strain evidence="10 12">OM08-14</strain>
        <strain evidence="9 13">TF10-3AC</strain>
    </source>
</reference>
<evidence type="ECO:0000313" key="13">
    <source>
        <dbReference type="Proteomes" id="UP000260862"/>
    </source>
</evidence>
<comment type="caution">
    <text evidence="9">The sequence shown here is derived from an EMBL/GenBank/DDBJ whole genome shotgun (WGS) entry which is preliminary data.</text>
</comment>
<dbReference type="GO" id="GO:0000287">
    <property type="term" value="F:magnesium ion binding"/>
    <property type="evidence" value="ECO:0007669"/>
    <property type="project" value="UniProtKB-UniRule"/>
</dbReference>
<evidence type="ECO:0000256" key="1">
    <source>
        <dbReference type="ARBA" id="ARBA00022679"/>
    </source>
</evidence>
<dbReference type="Proteomes" id="UP000285750">
    <property type="component" value="Unassembled WGS sequence"/>
</dbReference>
<dbReference type="STRING" id="310297.BHV76_11845"/>
<comment type="subunit">
    <text evidence="6">Homodimer.</text>
</comment>
<dbReference type="GO" id="GO:0070204">
    <property type="term" value="F:2-succinyl-5-enolpyruvyl-6-hydroxy-3-cyclohexene-1-carboxylic-acid synthase activity"/>
    <property type="evidence" value="ECO:0007669"/>
    <property type="project" value="UniProtKB-UniRule"/>
</dbReference>
<proteinExistence type="inferred from homology"/>
<comment type="similarity">
    <text evidence="6">Belongs to the TPP enzyme family. MenD subfamily.</text>
</comment>
<dbReference type="Gene3D" id="3.40.50.970">
    <property type="match status" value="2"/>
</dbReference>